<proteinExistence type="predicted"/>
<protein>
    <recommendedName>
        <fullName evidence="3">FYR N-terminal domain-containing protein</fullName>
    </recommendedName>
</protein>
<reference evidence="2" key="1">
    <citation type="journal article" date="2013" name="PLoS Genet.">
        <title>The genome of Spraguea lophii and the basis of host-microsporidian interactions.</title>
        <authorList>
            <person name="Campbell S.E."/>
            <person name="Williams T.A."/>
            <person name="Yousuf A."/>
            <person name="Soanes D.M."/>
            <person name="Paszkiewicz K.H."/>
            <person name="Williams B.A.P."/>
        </authorList>
    </citation>
    <scope>NUCLEOTIDE SEQUENCE [LARGE SCALE GENOMIC DNA]</scope>
    <source>
        <strain evidence="2">42_110</strain>
    </source>
</reference>
<name>S7W8H3_SPRLO</name>
<dbReference type="InParanoid" id="S7W8H3"/>
<keyword evidence="2" id="KW-1185">Reference proteome</keyword>
<evidence type="ECO:0000313" key="2">
    <source>
        <dbReference type="Proteomes" id="UP000014978"/>
    </source>
</evidence>
<dbReference type="HOGENOM" id="CLU_1422271_0_0_1"/>
<evidence type="ECO:0000313" key="1">
    <source>
        <dbReference type="EMBL" id="EPR79165.1"/>
    </source>
</evidence>
<gene>
    <name evidence="1" type="ORF">SLOPH_867</name>
</gene>
<dbReference type="EMBL" id="ATCN01000379">
    <property type="protein sequence ID" value="EPR79165.1"/>
    <property type="molecule type" value="Genomic_DNA"/>
</dbReference>
<organism evidence="1 2">
    <name type="scientific">Spraguea lophii (strain 42_110)</name>
    <name type="common">Microsporidian parasite</name>
    <dbReference type="NCBI Taxonomy" id="1358809"/>
    <lineage>
        <taxon>Eukaryota</taxon>
        <taxon>Fungi</taxon>
        <taxon>Fungi incertae sedis</taxon>
        <taxon>Microsporidia</taxon>
        <taxon>Spragueidae</taxon>
        <taxon>Spraguea</taxon>
    </lineage>
</organism>
<comment type="caution">
    <text evidence="1">The sequence shown here is derived from an EMBL/GenBank/DDBJ whole genome shotgun (WGS) entry which is preliminary data.</text>
</comment>
<sequence>MENNSLSKERFYNALKEKNTIVTELKKQRKKLNNVNEYNSIIAETIDYFNIKNTTENKPDEPFKLYDDIKKPLIFSFKNHEYCVISLGNTFFKGACYYYPIGYKAYRTITLGDINNPNIIRTDIYCCEILPSLKGNNVLFVVKHKDNYIFAGMADDWYNLSSSVYFEMNIEDFFGLTSNEMKNAYNEFHNN</sequence>
<accession>S7W8H3</accession>
<dbReference type="AlphaFoldDB" id="S7W8H3"/>
<dbReference type="Proteomes" id="UP000014978">
    <property type="component" value="Unassembled WGS sequence"/>
</dbReference>
<dbReference type="VEuPathDB" id="MicrosporidiaDB:SLOPH_867"/>
<evidence type="ECO:0008006" key="3">
    <source>
        <dbReference type="Google" id="ProtNLM"/>
    </source>
</evidence>